<feature type="compositionally biased region" description="Pro residues" evidence="1">
    <location>
        <begin position="1"/>
        <end position="23"/>
    </location>
</feature>
<feature type="region of interest" description="Disordered" evidence="1">
    <location>
        <begin position="1"/>
        <end position="53"/>
    </location>
</feature>
<dbReference type="AlphaFoldDB" id="A0A3R8RQP1"/>
<reference evidence="2 3" key="1">
    <citation type="submission" date="2018-07" db="EMBL/GenBank/DDBJ databases">
        <title>Brachybacteriurn paraconglorneratum KCTC 9916.</title>
        <authorList>
            <person name="Li Y."/>
        </authorList>
    </citation>
    <scope>NUCLEOTIDE SEQUENCE [LARGE SCALE GENOMIC DNA]</scope>
    <source>
        <strain evidence="2 3">KCTC 9916</strain>
    </source>
</reference>
<accession>A0A3R8RQP1</accession>
<keyword evidence="3" id="KW-1185">Reference proteome</keyword>
<dbReference type="EMBL" id="QOCI01000003">
    <property type="protein sequence ID" value="RRR19324.1"/>
    <property type="molecule type" value="Genomic_DNA"/>
</dbReference>
<evidence type="ECO:0000256" key="1">
    <source>
        <dbReference type="SAM" id="MobiDB-lite"/>
    </source>
</evidence>
<organism evidence="2 3">
    <name type="scientific">Brachybacterium paraconglomeratum</name>
    <dbReference type="NCBI Taxonomy" id="173362"/>
    <lineage>
        <taxon>Bacteria</taxon>
        <taxon>Bacillati</taxon>
        <taxon>Actinomycetota</taxon>
        <taxon>Actinomycetes</taxon>
        <taxon>Micrococcales</taxon>
        <taxon>Dermabacteraceae</taxon>
        <taxon>Brachybacterium</taxon>
    </lineage>
</organism>
<proteinExistence type="predicted"/>
<comment type="caution">
    <text evidence="2">The sequence shown here is derived from an EMBL/GenBank/DDBJ whole genome shotgun (WGS) entry which is preliminary data.</text>
</comment>
<protein>
    <recommendedName>
        <fullName evidence="4">Thioredoxin</fullName>
    </recommendedName>
</protein>
<evidence type="ECO:0008006" key="4">
    <source>
        <dbReference type="Google" id="ProtNLM"/>
    </source>
</evidence>
<gene>
    <name evidence="2" type="ORF">DS079_06765</name>
</gene>
<evidence type="ECO:0000313" key="2">
    <source>
        <dbReference type="EMBL" id="RRR19324.1"/>
    </source>
</evidence>
<evidence type="ECO:0000313" key="3">
    <source>
        <dbReference type="Proteomes" id="UP000274327"/>
    </source>
</evidence>
<dbReference type="Proteomes" id="UP000274327">
    <property type="component" value="Unassembled WGS sequence"/>
</dbReference>
<sequence length="168" mass="18209">MTVPAVPEPAVPEPESPVRPPRGPSRGSAGRADVVLPAQQRAHGNGPPDASRDAERVPVLVLVSADWAAPSRPAPTLLRELSRRWGTSMRCLLVEDPEDAFLDRWDIEHLPTWLRFVTDDVDGEQSELHGLTPGGEELVLGGPWRLTHRRSGALPKHVVDAELGPEAG</sequence>
<name>A0A3R8RQP1_9MICO</name>